<dbReference type="InterPro" id="IPR032823">
    <property type="entry name" value="BCA_ABC_TP_C"/>
</dbReference>
<dbReference type="RefSeq" id="WP_148740312.1">
    <property type="nucleotide sequence ID" value="NZ_VSTH01000050.1"/>
</dbReference>
<evidence type="ECO:0000256" key="1">
    <source>
        <dbReference type="ARBA" id="ARBA00022448"/>
    </source>
</evidence>
<dbReference type="AlphaFoldDB" id="A0A5S4YML2"/>
<protein>
    <submittedName>
        <fullName evidence="6">ABC transporter ATP-binding protein</fullName>
    </submittedName>
</protein>
<reference evidence="6 7" key="1">
    <citation type="submission" date="2019-08" db="EMBL/GenBank/DDBJ databases">
        <title>Bradyrhizobium hipponensis sp. nov., a rhizobium isolated from a Lupinus angustifolius root nodule in Tunisia.</title>
        <authorList>
            <person name="Off K."/>
            <person name="Rejili M."/>
            <person name="Mars M."/>
            <person name="Brachmann A."/>
            <person name="Marin M."/>
        </authorList>
    </citation>
    <scope>NUCLEOTIDE SEQUENCE [LARGE SCALE GENOMIC DNA]</scope>
    <source>
        <strain evidence="7">aSej3</strain>
    </source>
</reference>
<dbReference type="PROSITE" id="PS50893">
    <property type="entry name" value="ABC_TRANSPORTER_2"/>
    <property type="match status" value="1"/>
</dbReference>
<dbReference type="GO" id="GO:0005524">
    <property type="term" value="F:ATP binding"/>
    <property type="evidence" value="ECO:0007669"/>
    <property type="project" value="UniProtKB-KW"/>
</dbReference>
<comment type="function">
    <text evidence="4">Involved in beta-(1--&gt;2)glucan export. Transmembrane domains (TMD) form a pore in the inner membrane and the ATP-binding domain (NBD) is responsible for energy generation.</text>
</comment>
<evidence type="ECO:0000313" key="7">
    <source>
        <dbReference type="Proteomes" id="UP000324797"/>
    </source>
</evidence>
<evidence type="ECO:0000256" key="2">
    <source>
        <dbReference type="ARBA" id="ARBA00022741"/>
    </source>
</evidence>
<dbReference type="InterPro" id="IPR003593">
    <property type="entry name" value="AAA+_ATPase"/>
</dbReference>
<dbReference type="Pfam" id="PF12399">
    <property type="entry name" value="BCA_ABC_TP_C"/>
    <property type="match status" value="1"/>
</dbReference>
<keyword evidence="1" id="KW-0813">Transport</keyword>
<proteinExistence type="predicted"/>
<evidence type="ECO:0000256" key="4">
    <source>
        <dbReference type="ARBA" id="ARBA00024722"/>
    </source>
</evidence>
<evidence type="ECO:0000313" key="6">
    <source>
        <dbReference type="EMBL" id="TYO65671.1"/>
    </source>
</evidence>
<keyword evidence="7" id="KW-1185">Reference proteome</keyword>
<dbReference type="InterPro" id="IPR051120">
    <property type="entry name" value="ABC_AA/LPS_Transport"/>
</dbReference>
<dbReference type="Proteomes" id="UP000324797">
    <property type="component" value="Unassembled WGS sequence"/>
</dbReference>
<dbReference type="GO" id="GO:0005886">
    <property type="term" value="C:plasma membrane"/>
    <property type="evidence" value="ECO:0007669"/>
    <property type="project" value="TreeGrafter"/>
</dbReference>
<dbReference type="PANTHER" id="PTHR45772:SF1">
    <property type="entry name" value="ABC TRANSPORTER ATP-BINDING PROTEIN"/>
    <property type="match status" value="1"/>
</dbReference>
<gene>
    <name evidence="6" type="ORF">FXV83_15750</name>
</gene>
<dbReference type="GO" id="GO:0016887">
    <property type="term" value="F:ATP hydrolysis activity"/>
    <property type="evidence" value="ECO:0007669"/>
    <property type="project" value="InterPro"/>
</dbReference>
<keyword evidence="3 6" id="KW-0067">ATP-binding</keyword>
<name>A0A5S4YML2_9BRAD</name>
<evidence type="ECO:0000256" key="3">
    <source>
        <dbReference type="ARBA" id="ARBA00022840"/>
    </source>
</evidence>
<keyword evidence="2" id="KW-0547">Nucleotide-binding</keyword>
<dbReference type="SMART" id="SM00382">
    <property type="entry name" value="AAA"/>
    <property type="match status" value="1"/>
</dbReference>
<accession>A0A5S4YML2</accession>
<dbReference type="InterPro" id="IPR003439">
    <property type="entry name" value="ABC_transporter-like_ATP-bd"/>
</dbReference>
<feature type="domain" description="ABC transporter" evidence="5">
    <location>
        <begin position="2"/>
        <end position="234"/>
    </location>
</feature>
<dbReference type="SUPFAM" id="SSF52540">
    <property type="entry name" value="P-loop containing nucleoside triphosphate hydrolases"/>
    <property type="match status" value="1"/>
</dbReference>
<sequence length="239" mass="25486">MIEIDDLTVQFGGVRGLSALTASLPEPVTGLVGPNGAGKTTLINVLSGFVRPTTGSVRVDGRDLKDVPIYKRAAFGIRRTFQNEQVVENLTAGENVAAVLDNVPTDGQPRRQLIETALEFAGLGTARDVPGHSLNAYQRRMLEIARATVGRPRLVMMDEPGAGLAQHEGEHLRSVIKQIDGYCGAQVLLVDHDVDLISATCTATLVLDFGSAIAYGPTQKVLADPKVRAAYLGVLEETT</sequence>
<dbReference type="Pfam" id="PF00005">
    <property type="entry name" value="ABC_tran"/>
    <property type="match status" value="1"/>
</dbReference>
<dbReference type="Gene3D" id="3.40.50.300">
    <property type="entry name" value="P-loop containing nucleotide triphosphate hydrolases"/>
    <property type="match status" value="1"/>
</dbReference>
<comment type="caution">
    <text evidence="6">The sequence shown here is derived from an EMBL/GenBank/DDBJ whole genome shotgun (WGS) entry which is preliminary data.</text>
</comment>
<dbReference type="EMBL" id="VSTH01000050">
    <property type="protein sequence ID" value="TYO65671.1"/>
    <property type="molecule type" value="Genomic_DNA"/>
</dbReference>
<evidence type="ECO:0000259" key="5">
    <source>
        <dbReference type="PROSITE" id="PS50893"/>
    </source>
</evidence>
<organism evidence="6 7">
    <name type="scientific">Bradyrhizobium hipponense</name>
    <dbReference type="NCBI Taxonomy" id="2605638"/>
    <lineage>
        <taxon>Bacteria</taxon>
        <taxon>Pseudomonadati</taxon>
        <taxon>Pseudomonadota</taxon>
        <taxon>Alphaproteobacteria</taxon>
        <taxon>Hyphomicrobiales</taxon>
        <taxon>Nitrobacteraceae</taxon>
        <taxon>Bradyrhizobium</taxon>
    </lineage>
</organism>
<dbReference type="InterPro" id="IPR027417">
    <property type="entry name" value="P-loop_NTPase"/>
</dbReference>
<dbReference type="PANTHER" id="PTHR45772">
    <property type="entry name" value="CONSERVED COMPONENT OF ABC TRANSPORTER FOR NATURAL AMINO ACIDS-RELATED"/>
    <property type="match status" value="1"/>
</dbReference>